<evidence type="ECO:0000313" key="2">
    <source>
        <dbReference type="Proteomes" id="UP000215335"/>
    </source>
</evidence>
<reference evidence="1 2" key="1">
    <citation type="journal article" date="2017" name="Curr. Biol.">
        <title>The Evolution of Venom by Co-option of Single-Copy Genes.</title>
        <authorList>
            <person name="Martinson E.O."/>
            <person name="Mrinalini"/>
            <person name="Kelkar Y.D."/>
            <person name="Chang C.H."/>
            <person name="Werren J.H."/>
        </authorList>
    </citation>
    <scope>NUCLEOTIDE SEQUENCE [LARGE SCALE GENOMIC DNA]</scope>
    <source>
        <strain evidence="1 2">Alberta</strain>
        <tissue evidence="1">Whole body</tissue>
    </source>
</reference>
<accession>A0A232EEK0</accession>
<dbReference type="AlphaFoldDB" id="A0A232EEK0"/>
<dbReference type="Proteomes" id="UP000215335">
    <property type="component" value="Unassembled WGS sequence"/>
</dbReference>
<gene>
    <name evidence="1" type="ORF">TSAR_015824</name>
</gene>
<evidence type="ECO:0000313" key="1">
    <source>
        <dbReference type="EMBL" id="OXU16775.1"/>
    </source>
</evidence>
<organism evidence="1 2">
    <name type="scientific">Trichomalopsis sarcophagae</name>
    <dbReference type="NCBI Taxonomy" id="543379"/>
    <lineage>
        <taxon>Eukaryota</taxon>
        <taxon>Metazoa</taxon>
        <taxon>Ecdysozoa</taxon>
        <taxon>Arthropoda</taxon>
        <taxon>Hexapoda</taxon>
        <taxon>Insecta</taxon>
        <taxon>Pterygota</taxon>
        <taxon>Neoptera</taxon>
        <taxon>Endopterygota</taxon>
        <taxon>Hymenoptera</taxon>
        <taxon>Apocrita</taxon>
        <taxon>Proctotrupomorpha</taxon>
        <taxon>Chalcidoidea</taxon>
        <taxon>Pteromalidae</taxon>
        <taxon>Pteromalinae</taxon>
        <taxon>Trichomalopsis</taxon>
    </lineage>
</organism>
<proteinExistence type="predicted"/>
<keyword evidence="2" id="KW-1185">Reference proteome</keyword>
<comment type="caution">
    <text evidence="1">The sequence shown here is derived from an EMBL/GenBank/DDBJ whole genome shotgun (WGS) entry which is preliminary data.</text>
</comment>
<protein>
    <submittedName>
        <fullName evidence="1">Uncharacterized protein</fullName>
    </submittedName>
</protein>
<sequence length="138" mass="16400">MVKKATRKITTLWKKVEENKSTLKSLILSNGLHQNRHPPKSTLLKMRNIKHANYSKVPLLRASLAIRYIQVKSFISVKGIGLYFCRVCMVSSPRESELYYSLPENLNRRDQRQIQNLDTKFYYDEIYLFNYVNYTYNL</sequence>
<name>A0A232EEK0_9HYME</name>
<dbReference type="EMBL" id="NNAY01005295">
    <property type="protein sequence ID" value="OXU16775.1"/>
    <property type="molecule type" value="Genomic_DNA"/>
</dbReference>